<dbReference type="GO" id="GO:0007131">
    <property type="term" value="P:reciprocal meiotic recombination"/>
    <property type="evidence" value="ECO:0007669"/>
    <property type="project" value="TreeGrafter"/>
</dbReference>
<proteinExistence type="predicted"/>
<keyword evidence="5" id="KW-1185">Reference proteome</keyword>
<evidence type="ECO:0000259" key="3">
    <source>
        <dbReference type="PROSITE" id="PS50162"/>
    </source>
</evidence>
<organism evidence="4 5">
    <name type="scientific">Teladorsagia circumcincta</name>
    <name type="common">Brown stomach worm</name>
    <name type="synonym">Ostertagia circumcincta</name>
    <dbReference type="NCBI Taxonomy" id="45464"/>
    <lineage>
        <taxon>Eukaryota</taxon>
        <taxon>Metazoa</taxon>
        <taxon>Ecdysozoa</taxon>
        <taxon>Nematoda</taxon>
        <taxon>Chromadorea</taxon>
        <taxon>Rhabditida</taxon>
        <taxon>Rhabditina</taxon>
        <taxon>Rhabditomorpha</taxon>
        <taxon>Strongyloidea</taxon>
        <taxon>Trichostrongylidae</taxon>
        <taxon>Teladorsagia</taxon>
    </lineage>
</organism>
<dbReference type="GO" id="GO:0000400">
    <property type="term" value="F:four-way junction DNA binding"/>
    <property type="evidence" value="ECO:0007669"/>
    <property type="project" value="TreeGrafter"/>
</dbReference>
<dbReference type="PANTHER" id="PTHR46457:SF1">
    <property type="entry name" value="DNA REPAIR PROTEIN RAD51 HOMOLOG 4"/>
    <property type="match status" value="1"/>
</dbReference>
<dbReference type="GO" id="GO:0033063">
    <property type="term" value="C:Rad51B-Rad51C-Rad51D-XRCC2 complex"/>
    <property type="evidence" value="ECO:0007669"/>
    <property type="project" value="TreeGrafter"/>
</dbReference>
<dbReference type="GO" id="GO:0140664">
    <property type="term" value="F:ATP-dependent DNA damage sensor activity"/>
    <property type="evidence" value="ECO:0007669"/>
    <property type="project" value="InterPro"/>
</dbReference>
<keyword evidence="2" id="KW-0539">Nucleus</keyword>
<dbReference type="InterPro" id="IPR013632">
    <property type="entry name" value="Rad51_C"/>
</dbReference>
<evidence type="ECO:0000256" key="2">
    <source>
        <dbReference type="ARBA" id="ARBA00023242"/>
    </source>
</evidence>
<dbReference type="OrthoDB" id="336321at2759"/>
<dbReference type="SUPFAM" id="SSF52540">
    <property type="entry name" value="P-loop containing nucleoside triphosphate hydrolases"/>
    <property type="match status" value="1"/>
</dbReference>
<comment type="subcellular location">
    <subcellularLocation>
        <location evidence="1">Nucleus</location>
    </subcellularLocation>
</comment>
<dbReference type="Gene3D" id="3.40.50.300">
    <property type="entry name" value="P-loop containing nucleotide triphosphate hydrolases"/>
    <property type="match status" value="1"/>
</dbReference>
<dbReference type="InterPro" id="IPR051988">
    <property type="entry name" value="HRR_RAD51_Paralog"/>
</dbReference>
<dbReference type="GO" id="GO:0005657">
    <property type="term" value="C:replication fork"/>
    <property type="evidence" value="ECO:0007669"/>
    <property type="project" value="TreeGrafter"/>
</dbReference>
<dbReference type="PANTHER" id="PTHR46457">
    <property type="entry name" value="DNA REPAIR PROTEIN RAD51 HOMOLOG 4"/>
    <property type="match status" value="1"/>
</dbReference>
<dbReference type="GO" id="GO:0005815">
    <property type="term" value="C:microtubule organizing center"/>
    <property type="evidence" value="ECO:0007669"/>
    <property type="project" value="TreeGrafter"/>
</dbReference>
<dbReference type="EMBL" id="KZ345133">
    <property type="protein sequence ID" value="PIO75524.1"/>
    <property type="molecule type" value="Genomic_DNA"/>
</dbReference>
<evidence type="ECO:0000313" key="5">
    <source>
        <dbReference type="Proteomes" id="UP000230423"/>
    </source>
</evidence>
<sequence>MSETAIDVLVELGAPLALRTGLPGIDDILQNDLQFGEASEVLGESGAGKTQLCYAIVANTLIQTKFNVIWLDSNSSFRPSRLVEFINGRGIKDTDDINSLLDRTCVAQVTDHIQLFEALEYINVFQEDDEKTDANRAWTQQMKGRFMIKECDGLSALYSLKRPADVLVGAFILPGELETNRLFPEGEKDFIELGDLDIGLRAYA</sequence>
<dbReference type="AlphaFoldDB" id="A0A2G9UZ68"/>
<reference evidence="4 5" key="1">
    <citation type="submission" date="2015-09" db="EMBL/GenBank/DDBJ databases">
        <title>Draft genome of the parasitic nematode Teladorsagia circumcincta isolate WARC Sus (inbred).</title>
        <authorList>
            <person name="Mitreva M."/>
        </authorList>
    </citation>
    <scope>NUCLEOTIDE SEQUENCE [LARGE SCALE GENOMIC DNA]</scope>
    <source>
        <strain evidence="4 5">S</strain>
    </source>
</reference>
<evidence type="ECO:0000256" key="1">
    <source>
        <dbReference type="ARBA" id="ARBA00004123"/>
    </source>
</evidence>
<dbReference type="GO" id="GO:0005524">
    <property type="term" value="F:ATP binding"/>
    <property type="evidence" value="ECO:0007669"/>
    <property type="project" value="InterPro"/>
</dbReference>
<protein>
    <recommendedName>
        <fullName evidence="3">RecA family profile 1 domain-containing protein</fullName>
    </recommendedName>
</protein>
<dbReference type="InterPro" id="IPR020588">
    <property type="entry name" value="RecA_ATP-bd"/>
</dbReference>
<dbReference type="Pfam" id="PF08423">
    <property type="entry name" value="Rad51"/>
    <property type="match status" value="1"/>
</dbReference>
<dbReference type="GO" id="GO:0000724">
    <property type="term" value="P:double-strand break repair via homologous recombination"/>
    <property type="evidence" value="ECO:0007669"/>
    <property type="project" value="TreeGrafter"/>
</dbReference>
<gene>
    <name evidence="4" type="ORF">TELCIR_02413</name>
</gene>
<dbReference type="PROSITE" id="PS50162">
    <property type="entry name" value="RECA_2"/>
    <property type="match status" value="1"/>
</dbReference>
<dbReference type="Proteomes" id="UP000230423">
    <property type="component" value="Unassembled WGS sequence"/>
</dbReference>
<dbReference type="InterPro" id="IPR027417">
    <property type="entry name" value="P-loop_NTPase"/>
</dbReference>
<feature type="domain" description="RecA family profile 1" evidence="3">
    <location>
        <begin position="14"/>
        <end position="204"/>
    </location>
</feature>
<evidence type="ECO:0000313" key="4">
    <source>
        <dbReference type="EMBL" id="PIO75524.1"/>
    </source>
</evidence>
<accession>A0A2G9UZ68</accession>
<dbReference type="GO" id="GO:0000723">
    <property type="term" value="P:telomere maintenance"/>
    <property type="evidence" value="ECO:0007669"/>
    <property type="project" value="TreeGrafter"/>
</dbReference>
<dbReference type="GO" id="GO:0003697">
    <property type="term" value="F:single-stranded DNA binding"/>
    <property type="evidence" value="ECO:0007669"/>
    <property type="project" value="TreeGrafter"/>
</dbReference>
<dbReference type="GO" id="GO:0042148">
    <property type="term" value="P:DNA strand invasion"/>
    <property type="evidence" value="ECO:0007669"/>
    <property type="project" value="TreeGrafter"/>
</dbReference>
<name>A0A2G9UZ68_TELCI</name>